<feature type="transmembrane region" description="Helical" evidence="1">
    <location>
        <begin position="92"/>
        <end position="113"/>
    </location>
</feature>
<keyword evidence="1" id="KW-0812">Transmembrane</keyword>
<accession>A0A2A2L9R3</accession>
<dbReference type="EMBL" id="LIAE01007011">
    <property type="protein sequence ID" value="PAV82939.1"/>
    <property type="molecule type" value="Genomic_DNA"/>
</dbReference>
<keyword evidence="1" id="KW-0472">Membrane</keyword>
<keyword evidence="3" id="KW-1185">Reference proteome</keyword>
<dbReference type="Proteomes" id="UP000218231">
    <property type="component" value="Unassembled WGS sequence"/>
</dbReference>
<organism evidence="2 3">
    <name type="scientific">Diploscapter pachys</name>
    <dbReference type="NCBI Taxonomy" id="2018661"/>
    <lineage>
        <taxon>Eukaryota</taxon>
        <taxon>Metazoa</taxon>
        <taxon>Ecdysozoa</taxon>
        <taxon>Nematoda</taxon>
        <taxon>Chromadorea</taxon>
        <taxon>Rhabditida</taxon>
        <taxon>Rhabditina</taxon>
        <taxon>Rhabditomorpha</taxon>
        <taxon>Rhabditoidea</taxon>
        <taxon>Rhabditidae</taxon>
        <taxon>Diploscapter</taxon>
    </lineage>
</organism>
<reference evidence="2 3" key="1">
    <citation type="journal article" date="2017" name="Curr. Biol.">
        <title>Genome architecture and evolution of a unichromosomal asexual nematode.</title>
        <authorList>
            <person name="Fradin H."/>
            <person name="Zegar C."/>
            <person name="Gutwein M."/>
            <person name="Lucas J."/>
            <person name="Kovtun M."/>
            <person name="Corcoran D."/>
            <person name="Baugh L.R."/>
            <person name="Kiontke K."/>
            <person name="Gunsalus K."/>
            <person name="Fitch D.H."/>
            <person name="Piano F."/>
        </authorList>
    </citation>
    <scope>NUCLEOTIDE SEQUENCE [LARGE SCALE GENOMIC DNA]</scope>
    <source>
        <strain evidence="2">PF1309</strain>
    </source>
</reference>
<proteinExistence type="predicted"/>
<dbReference type="AlphaFoldDB" id="A0A2A2L9R3"/>
<keyword evidence="1" id="KW-1133">Transmembrane helix</keyword>
<dbReference type="OrthoDB" id="5841307at2759"/>
<evidence type="ECO:0000313" key="2">
    <source>
        <dbReference type="EMBL" id="PAV82939.1"/>
    </source>
</evidence>
<gene>
    <name evidence="2" type="ORF">WR25_17702</name>
</gene>
<evidence type="ECO:0000313" key="3">
    <source>
        <dbReference type="Proteomes" id="UP000218231"/>
    </source>
</evidence>
<name>A0A2A2L9R3_9BILA</name>
<sequence length="143" mass="15999">MTFWNPNNPPPYAQQLQTTTPNASIDRVIFQIEYLSGQINVVSGKISNAAQVIGERGAETVRKIGEDFNNDTIQNVDRMLDIVRQKTHDWPIVPLIVVAITGLVLIAIGSLFLSSKAYLKYTEYKTHKQIELAAEDIENLGNE</sequence>
<protein>
    <submittedName>
        <fullName evidence="2">Uncharacterized protein</fullName>
    </submittedName>
</protein>
<evidence type="ECO:0000256" key="1">
    <source>
        <dbReference type="SAM" id="Phobius"/>
    </source>
</evidence>
<comment type="caution">
    <text evidence="2">The sequence shown here is derived from an EMBL/GenBank/DDBJ whole genome shotgun (WGS) entry which is preliminary data.</text>
</comment>